<keyword evidence="1 3" id="KW-0694">RNA-binding</keyword>
<dbReference type="PANTHER" id="PTHR32319:SF0">
    <property type="entry name" value="BACTERIAL HEMOLYSIN-LIKE PROTEIN"/>
    <property type="match status" value="1"/>
</dbReference>
<dbReference type="InterPro" id="IPR036986">
    <property type="entry name" value="S4_RNA-bd_sf"/>
</dbReference>
<proteinExistence type="inferred from homology"/>
<dbReference type="GO" id="GO:0008168">
    <property type="term" value="F:methyltransferase activity"/>
    <property type="evidence" value="ECO:0007669"/>
    <property type="project" value="InterPro"/>
</dbReference>
<dbReference type="InterPro" id="IPR002877">
    <property type="entry name" value="RNA_MeTrfase_FtsJ_dom"/>
</dbReference>
<dbReference type="eggNOG" id="COG1189">
    <property type="taxonomic scope" value="Bacteria"/>
</dbReference>
<name>C7MMQ7_CRYCD</name>
<dbReference type="SMART" id="SM00363">
    <property type="entry name" value="S4"/>
    <property type="match status" value="1"/>
</dbReference>
<gene>
    <name evidence="5" type="ordered locus">Ccur_04750</name>
</gene>
<accession>C7MMQ7</accession>
<dbReference type="KEGG" id="ccu:Ccur_04750"/>
<dbReference type="PROSITE" id="PS50889">
    <property type="entry name" value="S4"/>
    <property type="match status" value="1"/>
</dbReference>
<evidence type="ECO:0000256" key="1">
    <source>
        <dbReference type="ARBA" id="ARBA00022884"/>
    </source>
</evidence>
<evidence type="ECO:0000313" key="5">
    <source>
        <dbReference type="EMBL" id="ACU94197.1"/>
    </source>
</evidence>
<dbReference type="RefSeq" id="WP_012802885.1">
    <property type="nucleotide sequence ID" value="NC_013170.1"/>
</dbReference>
<feature type="domain" description="RNA-binding S4" evidence="4">
    <location>
        <begin position="4"/>
        <end position="65"/>
    </location>
</feature>
<dbReference type="NCBIfam" id="TIGR00478">
    <property type="entry name" value="tly"/>
    <property type="match status" value="1"/>
</dbReference>
<dbReference type="Proteomes" id="UP000000954">
    <property type="component" value="Chromosome"/>
</dbReference>
<dbReference type="InterPro" id="IPR047048">
    <property type="entry name" value="TlyA"/>
</dbReference>
<dbReference type="InterPro" id="IPR002942">
    <property type="entry name" value="S4_RNA-bd"/>
</dbReference>
<sequence>MQRMRLDDVLVERGFADDRAAALRIIIAGEVKVDMQVAKSAAMHIAPDSALEVKSHSRFVSRGGEKLQAALEAFDQQVEGLRCIDVGSSTGGFSDCLLQAGARAVTCVDVNYSQLAWSVRTDTRVTVFERTNIRQADPAVLGAPFDLIVADLSFIGLARLARVFARLGQEGSVFIGLVKPQFESKQGEADGGVVTDEAVRLRTVHEVEDALATAGFTVTGVIESPITGKRSGNVEYLVRAVLK</sequence>
<dbReference type="CDD" id="cd02440">
    <property type="entry name" value="AdoMet_MTases"/>
    <property type="match status" value="1"/>
</dbReference>
<dbReference type="PANTHER" id="PTHR32319">
    <property type="entry name" value="BACTERIAL HEMOLYSIN-LIKE PROTEIN"/>
    <property type="match status" value="1"/>
</dbReference>
<dbReference type="GO" id="GO:0003723">
    <property type="term" value="F:RNA binding"/>
    <property type="evidence" value="ECO:0007669"/>
    <property type="project" value="UniProtKB-KW"/>
</dbReference>
<evidence type="ECO:0000256" key="2">
    <source>
        <dbReference type="ARBA" id="ARBA00029460"/>
    </source>
</evidence>
<dbReference type="STRING" id="469378.Ccur_04750"/>
<dbReference type="SUPFAM" id="SSF53335">
    <property type="entry name" value="S-adenosyl-L-methionine-dependent methyltransferases"/>
    <property type="match status" value="1"/>
</dbReference>
<dbReference type="CDD" id="cd00165">
    <property type="entry name" value="S4"/>
    <property type="match status" value="1"/>
</dbReference>
<dbReference type="PIRSF" id="PIRSF005578">
    <property type="entry name" value="TlyA"/>
    <property type="match status" value="1"/>
</dbReference>
<protein>
    <submittedName>
        <fullName evidence="5">Hemolysin A</fullName>
    </submittedName>
</protein>
<dbReference type="InterPro" id="IPR004538">
    <property type="entry name" value="Hemolysin_A/TlyA"/>
</dbReference>
<dbReference type="Gene3D" id="3.10.290.10">
    <property type="entry name" value="RNA-binding S4 domain"/>
    <property type="match status" value="1"/>
</dbReference>
<reference evidence="5 6" key="1">
    <citation type="journal article" date="2009" name="Stand. Genomic Sci.">
        <title>Complete genome sequence of Cryptobacterium curtum type strain (12-3).</title>
        <authorList>
            <person name="Mavrommatis K."/>
            <person name="Pukall R."/>
            <person name="Rohde C."/>
            <person name="Chen F."/>
            <person name="Sims D."/>
            <person name="Brettin T."/>
            <person name="Kuske C."/>
            <person name="Detter J.C."/>
            <person name="Han C."/>
            <person name="Lapidus A."/>
            <person name="Copeland A."/>
            <person name="Glavina Del Rio T."/>
            <person name="Nolan M."/>
            <person name="Lucas S."/>
            <person name="Tice H."/>
            <person name="Cheng J.F."/>
            <person name="Bruce D."/>
            <person name="Goodwin L."/>
            <person name="Pitluck S."/>
            <person name="Ovchinnikova G."/>
            <person name="Pati A."/>
            <person name="Ivanova N."/>
            <person name="Chen A."/>
            <person name="Palaniappan K."/>
            <person name="Chain P."/>
            <person name="D'haeseleer P."/>
            <person name="Goker M."/>
            <person name="Bristow J."/>
            <person name="Eisen J.A."/>
            <person name="Markowitz V."/>
            <person name="Hugenholtz P."/>
            <person name="Rohde M."/>
            <person name="Klenk H.P."/>
            <person name="Kyrpides N.C."/>
        </authorList>
    </citation>
    <scope>NUCLEOTIDE SEQUENCE [LARGE SCALE GENOMIC DNA]</scope>
    <source>
        <strain evidence="6">ATCC 700683 / DSM 15641 / 12-3</strain>
    </source>
</reference>
<keyword evidence="6" id="KW-1185">Reference proteome</keyword>
<dbReference type="EMBL" id="CP001682">
    <property type="protein sequence ID" value="ACU94197.1"/>
    <property type="molecule type" value="Genomic_DNA"/>
</dbReference>
<dbReference type="InterPro" id="IPR029063">
    <property type="entry name" value="SAM-dependent_MTases_sf"/>
</dbReference>
<organism evidence="5 6">
    <name type="scientific">Cryptobacterium curtum (strain ATCC 700683 / DSM 15641 / CCUG 43107 / 12-3)</name>
    <dbReference type="NCBI Taxonomy" id="469378"/>
    <lineage>
        <taxon>Bacteria</taxon>
        <taxon>Bacillati</taxon>
        <taxon>Actinomycetota</taxon>
        <taxon>Coriobacteriia</taxon>
        <taxon>Eggerthellales</taxon>
        <taxon>Eggerthellaceae</taxon>
        <taxon>Cryptobacterium</taxon>
    </lineage>
</organism>
<dbReference type="Gene3D" id="3.40.50.150">
    <property type="entry name" value="Vaccinia Virus protein VP39"/>
    <property type="match status" value="1"/>
</dbReference>
<evidence type="ECO:0000259" key="4">
    <source>
        <dbReference type="SMART" id="SM00363"/>
    </source>
</evidence>
<dbReference type="AlphaFoldDB" id="C7MMQ7"/>
<dbReference type="GO" id="GO:0032259">
    <property type="term" value="P:methylation"/>
    <property type="evidence" value="ECO:0007669"/>
    <property type="project" value="InterPro"/>
</dbReference>
<evidence type="ECO:0000256" key="3">
    <source>
        <dbReference type="PROSITE-ProRule" id="PRU00182"/>
    </source>
</evidence>
<dbReference type="HOGENOM" id="CLU_058015_1_0_11"/>
<dbReference type="SUPFAM" id="SSF55174">
    <property type="entry name" value="Alpha-L RNA-binding motif"/>
    <property type="match status" value="1"/>
</dbReference>
<comment type="similarity">
    <text evidence="2">Belongs to the TlyA family.</text>
</comment>
<dbReference type="Pfam" id="PF01728">
    <property type="entry name" value="FtsJ"/>
    <property type="match status" value="1"/>
</dbReference>
<evidence type="ECO:0000313" key="6">
    <source>
        <dbReference type="Proteomes" id="UP000000954"/>
    </source>
</evidence>
<dbReference type="Pfam" id="PF01479">
    <property type="entry name" value="S4"/>
    <property type="match status" value="1"/>
</dbReference>